<dbReference type="AlphaFoldDB" id="A0A0A9AKG9"/>
<evidence type="ECO:0000313" key="1">
    <source>
        <dbReference type="EMBL" id="JAD52179.1"/>
    </source>
</evidence>
<protein>
    <submittedName>
        <fullName evidence="1">Uncharacterized protein</fullName>
    </submittedName>
</protein>
<name>A0A0A9AKG9_ARUDO</name>
<sequence>MADVDNSLGLMNCGLHMIEYNYIDREGHSLFLDILILATVFLSGFVQWIGHQHRS</sequence>
<reference evidence="1" key="2">
    <citation type="journal article" date="2015" name="Data Brief">
        <title>Shoot transcriptome of the giant reed, Arundo donax.</title>
        <authorList>
            <person name="Barrero R.A."/>
            <person name="Guerrero F.D."/>
            <person name="Moolhuijzen P."/>
            <person name="Goolsby J.A."/>
            <person name="Tidwell J."/>
            <person name="Bellgard S.E."/>
            <person name="Bellgard M.I."/>
        </authorList>
    </citation>
    <scope>NUCLEOTIDE SEQUENCE</scope>
    <source>
        <tissue evidence="1">Shoot tissue taken approximately 20 cm above the soil surface</tissue>
    </source>
</reference>
<reference evidence="1" key="1">
    <citation type="submission" date="2014-09" db="EMBL/GenBank/DDBJ databases">
        <authorList>
            <person name="Magalhaes I.L.F."/>
            <person name="Oliveira U."/>
            <person name="Santos F.R."/>
            <person name="Vidigal T.H.D.A."/>
            <person name="Brescovit A.D."/>
            <person name="Santos A.J."/>
        </authorList>
    </citation>
    <scope>NUCLEOTIDE SEQUENCE</scope>
    <source>
        <tissue evidence="1">Shoot tissue taken approximately 20 cm above the soil surface</tissue>
    </source>
</reference>
<organism evidence="1">
    <name type="scientific">Arundo donax</name>
    <name type="common">Giant reed</name>
    <name type="synonym">Donax arundinaceus</name>
    <dbReference type="NCBI Taxonomy" id="35708"/>
    <lineage>
        <taxon>Eukaryota</taxon>
        <taxon>Viridiplantae</taxon>
        <taxon>Streptophyta</taxon>
        <taxon>Embryophyta</taxon>
        <taxon>Tracheophyta</taxon>
        <taxon>Spermatophyta</taxon>
        <taxon>Magnoliopsida</taxon>
        <taxon>Liliopsida</taxon>
        <taxon>Poales</taxon>
        <taxon>Poaceae</taxon>
        <taxon>PACMAD clade</taxon>
        <taxon>Arundinoideae</taxon>
        <taxon>Arundineae</taxon>
        <taxon>Arundo</taxon>
    </lineage>
</organism>
<accession>A0A0A9AKG9</accession>
<proteinExistence type="predicted"/>
<dbReference type="EMBL" id="GBRH01245716">
    <property type="protein sequence ID" value="JAD52179.1"/>
    <property type="molecule type" value="Transcribed_RNA"/>
</dbReference>